<keyword evidence="2" id="KW-1185">Reference proteome</keyword>
<gene>
    <name evidence="1" type="ORF">ACFODK_13440</name>
</gene>
<dbReference type="RefSeq" id="WP_336920224.1">
    <property type="nucleotide sequence ID" value="NZ_JBANRN010000015.1"/>
</dbReference>
<sequence length="177" mass="18642">MTAAPIPAPEFPHMVDRRHLTAAPLVLRADAAQRAALAARFGIVAVNRLEATVRLIAEGEAVNAAGTLEADIVQACAVSGEDLPVRIRENIAFRFVPDHGPGNPDEEIELESEELDEIPYTGTAFDLGEAIAESLALAIDPYATGPEADAVREKFGLNDEGPKGPLAAALAALVKKD</sequence>
<evidence type="ECO:0000313" key="1">
    <source>
        <dbReference type="EMBL" id="MFC3101894.1"/>
    </source>
</evidence>
<dbReference type="Pfam" id="PF02620">
    <property type="entry name" value="YceD"/>
    <property type="match status" value="1"/>
</dbReference>
<accession>A0ABV7EJ25</accession>
<comment type="caution">
    <text evidence="1">The sequence shown here is derived from an EMBL/GenBank/DDBJ whole genome shotgun (WGS) entry which is preliminary data.</text>
</comment>
<name>A0ABV7EJ25_9SPHN</name>
<reference evidence="2" key="1">
    <citation type="journal article" date="2019" name="Int. J. Syst. Evol. Microbiol.">
        <title>The Global Catalogue of Microorganisms (GCM) 10K type strain sequencing project: providing services to taxonomists for standard genome sequencing and annotation.</title>
        <authorList>
            <consortium name="The Broad Institute Genomics Platform"/>
            <consortium name="The Broad Institute Genome Sequencing Center for Infectious Disease"/>
            <person name="Wu L."/>
            <person name="Ma J."/>
        </authorList>
    </citation>
    <scope>NUCLEOTIDE SEQUENCE [LARGE SCALE GENOMIC DNA]</scope>
    <source>
        <strain evidence="2">KCTC 52606</strain>
    </source>
</reference>
<protein>
    <submittedName>
        <fullName evidence="1">YceD family protein</fullName>
    </submittedName>
</protein>
<dbReference type="EMBL" id="JBHRSU010000036">
    <property type="protein sequence ID" value="MFC3101894.1"/>
    <property type="molecule type" value="Genomic_DNA"/>
</dbReference>
<dbReference type="InterPro" id="IPR003772">
    <property type="entry name" value="YceD"/>
</dbReference>
<proteinExistence type="predicted"/>
<organism evidence="1 2">
    <name type="scientific">Alteraurantiacibacter lauratis</name>
    <dbReference type="NCBI Taxonomy" id="2054627"/>
    <lineage>
        <taxon>Bacteria</taxon>
        <taxon>Pseudomonadati</taxon>
        <taxon>Pseudomonadota</taxon>
        <taxon>Alphaproteobacteria</taxon>
        <taxon>Sphingomonadales</taxon>
        <taxon>Erythrobacteraceae</taxon>
        <taxon>Alteraurantiacibacter</taxon>
    </lineage>
</organism>
<evidence type="ECO:0000313" key="2">
    <source>
        <dbReference type="Proteomes" id="UP001595378"/>
    </source>
</evidence>
<dbReference type="Proteomes" id="UP001595378">
    <property type="component" value="Unassembled WGS sequence"/>
</dbReference>